<evidence type="ECO:0000259" key="2">
    <source>
        <dbReference type="Pfam" id="PF13872"/>
    </source>
</evidence>
<dbReference type="Pfam" id="PF13872">
    <property type="entry name" value="AAA_34"/>
    <property type="match status" value="1"/>
</dbReference>
<organism evidence="3 4">
    <name type="scientific">Aldrovandia affinis</name>
    <dbReference type="NCBI Taxonomy" id="143900"/>
    <lineage>
        <taxon>Eukaryota</taxon>
        <taxon>Metazoa</taxon>
        <taxon>Chordata</taxon>
        <taxon>Craniata</taxon>
        <taxon>Vertebrata</taxon>
        <taxon>Euteleostomi</taxon>
        <taxon>Actinopterygii</taxon>
        <taxon>Neopterygii</taxon>
        <taxon>Teleostei</taxon>
        <taxon>Notacanthiformes</taxon>
        <taxon>Halosauridae</taxon>
        <taxon>Aldrovandia</taxon>
    </lineage>
</organism>
<evidence type="ECO:0000313" key="3">
    <source>
        <dbReference type="EMBL" id="KAJ8415556.1"/>
    </source>
</evidence>
<feature type="domain" description="Strawberry notch AAA" evidence="2">
    <location>
        <begin position="26"/>
        <end position="62"/>
    </location>
</feature>
<evidence type="ECO:0000256" key="1">
    <source>
        <dbReference type="SAM" id="MobiDB-lite"/>
    </source>
</evidence>
<gene>
    <name evidence="3" type="ORF">AAFF_G00425360</name>
</gene>
<protein>
    <recommendedName>
        <fullName evidence="2">Strawberry notch AAA domain-containing protein</fullName>
    </recommendedName>
</protein>
<accession>A0AAD7WZK3</accession>
<evidence type="ECO:0000313" key="4">
    <source>
        <dbReference type="Proteomes" id="UP001221898"/>
    </source>
</evidence>
<feature type="region of interest" description="Disordered" evidence="1">
    <location>
        <begin position="58"/>
        <end position="160"/>
    </location>
</feature>
<sequence length="160" mass="16726">MTHSLIDLMKLNPPPCLAQPTATATRKLSGNLHSGGVGAMEIVTMDMKLRGMYITRQLSFTGGDDGGRRSPSDTGLRQDVRQSDSSGSSRGCQTAQYSSSADTVTLTHVLGELRGPSSPPWIGPSSSGSSDTRGASPTEPTHCRDPAGLSGPTWTNLHGT</sequence>
<reference evidence="3" key="1">
    <citation type="journal article" date="2023" name="Science">
        <title>Genome structures resolve the early diversification of teleost fishes.</title>
        <authorList>
            <person name="Parey E."/>
            <person name="Louis A."/>
            <person name="Montfort J."/>
            <person name="Bouchez O."/>
            <person name="Roques C."/>
            <person name="Iampietro C."/>
            <person name="Lluch J."/>
            <person name="Castinel A."/>
            <person name="Donnadieu C."/>
            <person name="Desvignes T."/>
            <person name="Floi Bucao C."/>
            <person name="Jouanno E."/>
            <person name="Wen M."/>
            <person name="Mejri S."/>
            <person name="Dirks R."/>
            <person name="Jansen H."/>
            <person name="Henkel C."/>
            <person name="Chen W.J."/>
            <person name="Zahm M."/>
            <person name="Cabau C."/>
            <person name="Klopp C."/>
            <person name="Thompson A.W."/>
            <person name="Robinson-Rechavi M."/>
            <person name="Braasch I."/>
            <person name="Lecointre G."/>
            <person name="Bobe J."/>
            <person name="Postlethwait J.H."/>
            <person name="Berthelot C."/>
            <person name="Roest Crollius H."/>
            <person name="Guiguen Y."/>
        </authorList>
    </citation>
    <scope>NUCLEOTIDE SEQUENCE</scope>
    <source>
        <strain evidence="3">NC1722</strain>
    </source>
</reference>
<feature type="compositionally biased region" description="Basic and acidic residues" evidence="1">
    <location>
        <begin position="65"/>
        <end position="82"/>
    </location>
</feature>
<feature type="compositionally biased region" description="Polar residues" evidence="1">
    <location>
        <begin position="83"/>
        <end position="106"/>
    </location>
</feature>
<name>A0AAD7WZK3_9TELE</name>
<proteinExistence type="predicted"/>
<dbReference type="InterPro" id="IPR039187">
    <property type="entry name" value="SNO_AAA"/>
</dbReference>
<keyword evidence="4" id="KW-1185">Reference proteome</keyword>
<feature type="compositionally biased region" description="Low complexity" evidence="1">
    <location>
        <begin position="123"/>
        <end position="137"/>
    </location>
</feature>
<comment type="caution">
    <text evidence="3">The sequence shown here is derived from an EMBL/GenBank/DDBJ whole genome shotgun (WGS) entry which is preliminary data.</text>
</comment>
<dbReference type="AlphaFoldDB" id="A0AAD7WZK3"/>
<dbReference type="EMBL" id="JAINUG010000009">
    <property type="protein sequence ID" value="KAJ8415556.1"/>
    <property type="molecule type" value="Genomic_DNA"/>
</dbReference>
<dbReference type="Proteomes" id="UP001221898">
    <property type="component" value="Unassembled WGS sequence"/>
</dbReference>